<gene>
    <name evidence="1" type="ORF">DSAG12_04570</name>
</gene>
<sequence>MGFNDKNYFFLVVDGRTCNRAGLFLEECCQIIKRLNFTIILNLDGGASSTLIEDNRLINQPRIKLSDKFCISVYRSERLIPTGLIIISDNFM</sequence>
<keyword evidence="1" id="KW-0326">Glycosidase</keyword>
<accession>A0AC61ZU54</accession>
<evidence type="ECO:0000313" key="1">
    <source>
        <dbReference type="EMBL" id="XDF89338.1"/>
    </source>
</evidence>
<reference evidence="1 2" key="2">
    <citation type="journal article" date="2024" name="Int. J. Syst. Evol. Microbiol.">
        <title>Promethearchaeum syntrophicum gen. nov., sp. nov., an anaerobic, obligately syntrophic archaeon, the first isolate of the lineage 'Asgard' archaea, and proposal of the new archaeal phylum Promethearchaeota phyl. nov. and kingdom Promethearchaeati regn. nov.</title>
        <authorList>
            <person name="Imachi H."/>
            <person name="Nobu M.K."/>
            <person name="Kato S."/>
            <person name="Takaki Y."/>
            <person name="Miyazaki M."/>
            <person name="Miyata M."/>
            <person name="Ogawara M."/>
            <person name="Saito Y."/>
            <person name="Sakai S."/>
            <person name="Tahara Y.O."/>
            <person name="Takano Y."/>
            <person name="Tasumi E."/>
            <person name="Uematsu K."/>
            <person name="Yoshimura T."/>
            <person name="Itoh T."/>
            <person name="Ohkuma M."/>
            <person name="Takai K."/>
        </authorList>
    </citation>
    <scope>NUCLEOTIDE SEQUENCE [LARGE SCALE GENOMIC DNA]</scope>
    <source>
        <strain evidence="1 2">MK-D1</strain>
    </source>
</reference>
<reference evidence="1 2" key="1">
    <citation type="journal article" date="2020" name="Nature">
        <title>Isolation of an archaeon at the prokaryote-eukaryote interface.</title>
        <authorList>
            <person name="Imachi H."/>
            <person name="Nobu M.K."/>
            <person name="Nakahara N."/>
            <person name="Morono Y."/>
            <person name="Ogawara M."/>
            <person name="Takaki Y."/>
            <person name="Takano Y."/>
            <person name="Uematsu K."/>
            <person name="Ikuta T."/>
            <person name="Ito M."/>
            <person name="Matsui Y."/>
            <person name="Miyazaki M."/>
            <person name="Murata K."/>
            <person name="Saito Y."/>
            <person name="Sakai S."/>
            <person name="Song C."/>
            <person name="Tasumi E."/>
            <person name="Yamanaka Y."/>
            <person name="Yamaguchi T."/>
            <person name="Kamagata Y."/>
            <person name="Tamaki H."/>
            <person name="Takai K."/>
        </authorList>
    </citation>
    <scope>NUCLEOTIDE SEQUENCE [LARGE SCALE GENOMIC DNA]</scope>
    <source>
        <strain evidence="1 2">MK-D1</strain>
    </source>
</reference>
<keyword evidence="2" id="KW-1185">Reference proteome</keyword>
<dbReference type="Proteomes" id="UP000321408">
    <property type="component" value="Chromosome"/>
</dbReference>
<dbReference type="EMBL" id="CP042905">
    <property type="protein sequence ID" value="XDF89338.1"/>
    <property type="molecule type" value="Genomic_DNA"/>
</dbReference>
<organism evidence="1 2">
    <name type="scientific">Promethearchaeum syntrophicum</name>
    <dbReference type="NCBI Taxonomy" id="2594042"/>
    <lineage>
        <taxon>Archaea</taxon>
        <taxon>Promethearchaeati</taxon>
        <taxon>Promethearchaeota</taxon>
        <taxon>Promethearchaeia</taxon>
        <taxon>Promethearchaeales</taxon>
        <taxon>Promethearchaeaceae</taxon>
        <taxon>Promethearchaeum</taxon>
    </lineage>
</organism>
<name>A0AC61ZU54_9ARCH</name>
<proteinExistence type="predicted"/>
<keyword evidence="1" id="KW-0378">Hydrolase</keyword>
<protein>
    <submittedName>
        <fullName evidence="1">Phosphodiester glycosidase family protein</fullName>
    </submittedName>
</protein>
<evidence type="ECO:0000313" key="2">
    <source>
        <dbReference type="Proteomes" id="UP000321408"/>
    </source>
</evidence>